<dbReference type="PANTHER" id="PTHR46599:SF3">
    <property type="entry name" value="PIGGYBAC TRANSPOSABLE ELEMENT-DERIVED PROTEIN 4"/>
    <property type="match status" value="1"/>
</dbReference>
<comment type="caution">
    <text evidence="2">The sequence shown here is derived from an EMBL/GenBank/DDBJ whole genome shotgun (WGS) entry which is preliminary data.</text>
</comment>
<keyword evidence="3" id="KW-1185">Reference proteome</keyword>
<gene>
    <name evidence="2" type="ORF">PARMNEM_LOCUS5902</name>
</gene>
<proteinExistence type="predicted"/>
<dbReference type="InterPro" id="IPR029526">
    <property type="entry name" value="PGBD"/>
</dbReference>
<dbReference type="Pfam" id="PF13843">
    <property type="entry name" value="DDE_Tnp_1_7"/>
    <property type="match status" value="1"/>
</dbReference>
<organism evidence="2 3">
    <name type="scientific">Parnassius mnemosyne</name>
    <name type="common">clouded apollo</name>
    <dbReference type="NCBI Taxonomy" id="213953"/>
    <lineage>
        <taxon>Eukaryota</taxon>
        <taxon>Metazoa</taxon>
        <taxon>Ecdysozoa</taxon>
        <taxon>Arthropoda</taxon>
        <taxon>Hexapoda</taxon>
        <taxon>Insecta</taxon>
        <taxon>Pterygota</taxon>
        <taxon>Neoptera</taxon>
        <taxon>Endopterygota</taxon>
        <taxon>Lepidoptera</taxon>
        <taxon>Glossata</taxon>
        <taxon>Ditrysia</taxon>
        <taxon>Papilionoidea</taxon>
        <taxon>Papilionidae</taxon>
        <taxon>Parnassiinae</taxon>
        <taxon>Parnassini</taxon>
        <taxon>Parnassius</taxon>
        <taxon>Driopa</taxon>
    </lineage>
</organism>
<dbReference type="AlphaFoldDB" id="A0AAV1KSH5"/>
<evidence type="ECO:0000313" key="2">
    <source>
        <dbReference type="EMBL" id="CAK1584716.1"/>
    </source>
</evidence>
<evidence type="ECO:0000259" key="1">
    <source>
        <dbReference type="Pfam" id="PF13843"/>
    </source>
</evidence>
<sequence length="115" mass="13512">MLHFSQQDEATKSDHLHRVSKLLDKLNENFKKNYIPGEDLCIDESVVPFRGKLIFRQYNKQKRHKYGIKIFKLCTLPGYTYKLRIYAGKENGKTNTTPETLLCICSTKAMHLVYR</sequence>
<feature type="domain" description="PiggyBac transposable element-derived protein" evidence="1">
    <location>
        <begin position="2"/>
        <end position="95"/>
    </location>
</feature>
<dbReference type="PANTHER" id="PTHR46599">
    <property type="entry name" value="PIGGYBAC TRANSPOSABLE ELEMENT-DERIVED PROTEIN 4"/>
    <property type="match status" value="1"/>
</dbReference>
<accession>A0AAV1KSH5</accession>
<protein>
    <recommendedName>
        <fullName evidence="1">PiggyBac transposable element-derived protein domain-containing protein</fullName>
    </recommendedName>
</protein>
<reference evidence="2 3" key="1">
    <citation type="submission" date="2023-11" db="EMBL/GenBank/DDBJ databases">
        <authorList>
            <person name="Hedman E."/>
            <person name="Englund M."/>
            <person name="Stromberg M."/>
            <person name="Nyberg Akerstrom W."/>
            <person name="Nylinder S."/>
            <person name="Jareborg N."/>
            <person name="Kallberg Y."/>
            <person name="Kronander E."/>
        </authorList>
    </citation>
    <scope>NUCLEOTIDE SEQUENCE [LARGE SCALE GENOMIC DNA]</scope>
</reference>
<evidence type="ECO:0000313" key="3">
    <source>
        <dbReference type="Proteomes" id="UP001314205"/>
    </source>
</evidence>
<dbReference type="EMBL" id="CAVLGL010000068">
    <property type="protein sequence ID" value="CAK1584716.1"/>
    <property type="molecule type" value="Genomic_DNA"/>
</dbReference>
<dbReference type="Proteomes" id="UP001314205">
    <property type="component" value="Unassembled WGS sequence"/>
</dbReference>
<name>A0AAV1KSH5_9NEOP</name>